<protein>
    <submittedName>
        <fullName evidence="2">DinB family protein</fullName>
    </submittedName>
</protein>
<dbReference type="Proteomes" id="UP000727962">
    <property type="component" value="Unassembled WGS sequence"/>
</dbReference>
<evidence type="ECO:0000259" key="1">
    <source>
        <dbReference type="Pfam" id="PF12867"/>
    </source>
</evidence>
<dbReference type="Pfam" id="PF12867">
    <property type="entry name" value="DinB_2"/>
    <property type="match status" value="1"/>
</dbReference>
<sequence>MTSAEFLGDYPTRVRAYLHRAENAVKGLDATAINARPAGAVLSIGQILEHLALGAEGYVSPMNHALVKAKKSTADKALHFTFFGKLIIKAAGPDGKGPMPKKLVPGPGPYGPEVLDRFKNAFEDIIAIAEGCKGMDLGSATIRNPIVSFITMNLADCFAIQEAHAKRHVAQIEAQVKAATARPS</sequence>
<evidence type="ECO:0000313" key="2">
    <source>
        <dbReference type="EMBL" id="MBI1756270.1"/>
    </source>
</evidence>
<comment type="caution">
    <text evidence="2">The sequence shown here is derived from an EMBL/GenBank/DDBJ whole genome shotgun (WGS) entry which is preliminary data.</text>
</comment>
<dbReference type="Gene3D" id="1.20.120.450">
    <property type="entry name" value="dinb family like domain"/>
    <property type="match status" value="1"/>
</dbReference>
<name>A0A931PVH3_FIMGI</name>
<dbReference type="AlphaFoldDB" id="A0A931PVH3"/>
<proteinExistence type="predicted"/>
<organism evidence="2 3">
    <name type="scientific">Fimbriimonas ginsengisoli</name>
    <dbReference type="NCBI Taxonomy" id="1005039"/>
    <lineage>
        <taxon>Bacteria</taxon>
        <taxon>Bacillati</taxon>
        <taxon>Armatimonadota</taxon>
        <taxon>Fimbriimonadia</taxon>
        <taxon>Fimbriimonadales</taxon>
        <taxon>Fimbriimonadaceae</taxon>
        <taxon>Fimbriimonas</taxon>
    </lineage>
</organism>
<gene>
    <name evidence="2" type="ORF">HYR64_04085</name>
</gene>
<dbReference type="InterPro" id="IPR024775">
    <property type="entry name" value="DinB-like"/>
</dbReference>
<dbReference type="InterPro" id="IPR034660">
    <property type="entry name" value="DinB/YfiT-like"/>
</dbReference>
<dbReference type="EMBL" id="JACOSL010000027">
    <property type="protein sequence ID" value="MBI1756270.1"/>
    <property type="molecule type" value="Genomic_DNA"/>
</dbReference>
<reference evidence="2" key="1">
    <citation type="submission" date="2020-07" db="EMBL/GenBank/DDBJ databases">
        <title>Huge and variable diversity of episymbiotic CPR bacteria and DPANN archaea in groundwater ecosystems.</title>
        <authorList>
            <person name="He C.Y."/>
            <person name="Keren R."/>
            <person name="Whittaker M."/>
            <person name="Farag I.F."/>
            <person name="Doudna J."/>
            <person name="Cate J.H.D."/>
            <person name="Banfield J.F."/>
        </authorList>
    </citation>
    <scope>NUCLEOTIDE SEQUENCE</scope>
    <source>
        <strain evidence="2">NC_groundwater_17_Pr7_B-0.1um_64_12</strain>
    </source>
</reference>
<dbReference type="SUPFAM" id="SSF109854">
    <property type="entry name" value="DinB/YfiT-like putative metalloenzymes"/>
    <property type="match status" value="1"/>
</dbReference>
<evidence type="ECO:0000313" key="3">
    <source>
        <dbReference type="Proteomes" id="UP000727962"/>
    </source>
</evidence>
<accession>A0A931PVH3</accession>
<feature type="domain" description="DinB-like" evidence="1">
    <location>
        <begin position="19"/>
        <end position="172"/>
    </location>
</feature>